<dbReference type="AlphaFoldDB" id="A0A3E2MSF6"/>
<evidence type="ECO:0000313" key="2">
    <source>
        <dbReference type="EMBL" id="RFZ37408.1"/>
    </source>
</evidence>
<evidence type="ECO:0000313" key="3">
    <source>
        <dbReference type="Proteomes" id="UP000257451"/>
    </source>
</evidence>
<gene>
    <name evidence="2" type="ORF">DAVIS_03866</name>
</gene>
<dbReference type="EMBL" id="PEDF01000129">
    <property type="protein sequence ID" value="RFZ37408.1"/>
    <property type="molecule type" value="Genomic_DNA"/>
</dbReference>
<feature type="compositionally biased region" description="Basic residues" evidence="1">
    <location>
        <begin position="1"/>
        <end position="11"/>
    </location>
</feature>
<proteinExistence type="predicted"/>
<evidence type="ECO:0000256" key="1">
    <source>
        <dbReference type="SAM" id="MobiDB-lite"/>
    </source>
</evidence>
<reference evidence="2 3" key="1">
    <citation type="journal article" date="2018" name="Sci. Rep.">
        <title>Extensive genomic diversity among Mycobacterium marinum strains revealed by whole genome sequencing.</title>
        <authorList>
            <person name="Das S."/>
            <person name="Pettersson B.M."/>
            <person name="Behra P.R."/>
            <person name="Mallick A."/>
            <person name="Cheramie M."/>
            <person name="Ramesh M."/>
            <person name="Shirreff L."/>
            <person name="DuCote T."/>
            <person name="Dasgupta S."/>
            <person name="Ennis D.G."/>
            <person name="Kirsebom L.A."/>
        </authorList>
    </citation>
    <scope>NUCLEOTIDE SEQUENCE [LARGE SCALE GENOMIC DNA]</scope>
    <source>
        <strain evidence="2 3">Davis1</strain>
    </source>
</reference>
<organism evidence="2 3">
    <name type="scientific">Mycobacterium marinum</name>
    <dbReference type="NCBI Taxonomy" id="1781"/>
    <lineage>
        <taxon>Bacteria</taxon>
        <taxon>Bacillati</taxon>
        <taxon>Actinomycetota</taxon>
        <taxon>Actinomycetes</taxon>
        <taxon>Mycobacteriales</taxon>
        <taxon>Mycobacteriaceae</taxon>
        <taxon>Mycobacterium</taxon>
        <taxon>Mycobacterium ulcerans group</taxon>
    </lineage>
</organism>
<protein>
    <submittedName>
        <fullName evidence="2">Uncharacterized protein</fullName>
    </submittedName>
</protein>
<accession>A0A3E2MSF6</accession>
<sequence length="200" mass="22717">MGCHQRRRTRRVYRDRWSLQPQHISHPPRSHTGSPTSQGEALTTVRIAIPVALGISPDEHPGVRAFQSARVDPRVFQRFPTHFQQHPLLRIHRRCFARRDPEKLGIELRSARYEPAVTGVGLAHRVRIRVKPSRHIPAPIGGKGTHDIGRTAYQVPQTRSRLDAARQTTRHAHHCDRLVRIGFHGSSHRSWGSSSAELAN</sequence>
<dbReference type="Proteomes" id="UP000257451">
    <property type="component" value="Unassembled WGS sequence"/>
</dbReference>
<comment type="caution">
    <text evidence="2">The sequence shown here is derived from an EMBL/GenBank/DDBJ whole genome shotgun (WGS) entry which is preliminary data.</text>
</comment>
<feature type="region of interest" description="Disordered" evidence="1">
    <location>
        <begin position="1"/>
        <end position="39"/>
    </location>
</feature>
<name>A0A3E2MSF6_MYCMR</name>